<dbReference type="EMBL" id="AYSA01000695">
    <property type="protein sequence ID" value="ESZ90101.1"/>
    <property type="molecule type" value="Genomic_DNA"/>
</dbReference>
<dbReference type="AlphaFoldDB" id="W9C2I2"/>
<protein>
    <recommendedName>
        <fullName evidence="5">Transmembrane protein</fullName>
    </recommendedName>
</protein>
<keyword evidence="2" id="KW-1133">Transmembrane helix</keyword>
<evidence type="ECO:0000313" key="4">
    <source>
        <dbReference type="Proteomes" id="UP000019487"/>
    </source>
</evidence>
<dbReference type="Proteomes" id="UP000019487">
    <property type="component" value="Unassembled WGS sequence"/>
</dbReference>
<reference evidence="3 4" key="1">
    <citation type="journal article" date="2014" name="Genome Announc.">
        <title>Draft genome sequence of Sclerotinia borealis, a psychrophilic plant pathogenic fungus.</title>
        <authorList>
            <person name="Mardanov A.V."/>
            <person name="Beletsky A.V."/>
            <person name="Kadnikov V.V."/>
            <person name="Ignatov A.N."/>
            <person name="Ravin N.V."/>
        </authorList>
    </citation>
    <scope>NUCLEOTIDE SEQUENCE [LARGE SCALE GENOMIC DNA]</scope>
    <source>
        <strain evidence="4">F-4157</strain>
    </source>
</reference>
<evidence type="ECO:0008006" key="5">
    <source>
        <dbReference type="Google" id="ProtNLM"/>
    </source>
</evidence>
<proteinExistence type="predicted"/>
<feature type="transmembrane region" description="Helical" evidence="2">
    <location>
        <begin position="42"/>
        <end position="63"/>
    </location>
</feature>
<name>W9C2I2_SCLBF</name>
<evidence type="ECO:0000313" key="3">
    <source>
        <dbReference type="EMBL" id="ESZ90101.1"/>
    </source>
</evidence>
<keyword evidence="4" id="KW-1185">Reference proteome</keyword>
<accession>W9C2I2</accession>
<keyword evidence="2" id="KW-0472">Membrane</keyword>
<evidence type="ECO:0000256" key="2">
    <source>
        <dbReference type="SAM" id="Phobius"/>
    </source>
</evidence>
<comment type="caution">
    <text evidence="3">The sequence shown here is derived from an EMBL/GenBank/DDBJ whole genome shotgun (WGS) entry which is preliminary data.</text>
</comment>
<gene>
    <name evidence="3" type="ORF">SBOR_9512</name>
</gene>
<organism evidence="3 4">
    <name type="scientific">Sclerotinia borealis (strain F-4128)</name>
    <dbReference type="NCBI Taxonomy" id="1432307"/>
    <lineage>
        <taxon>Eukaryota</taxon>
        <taxon>Fungi</taxon>
        <taxon>Dikarya</taxon>
        <taxon>Ascomycota</taxon>
        <taxon>Pezizomycotina</taxon>
        <taxon>Leotiomycetes</taxon>
        <taxon>Helotiales</taxon>
        <taxon>Sclerotiniaceae</taxon>
        <taxon>Sclerotinia</taxon>
    </lineage>
</organism>
<dbReference type="HOGENOM" id="CLU_2543908_0_0_1"/>
<evidence type="ECO:0000256" key="1">
    <source>
        <dbReference type="SAM" id="MobiDB-lite"/>
    </source>
</evidence>
<keyword evidence="2" id="KW-0812">Transmembrane</keyword>
<sequence>MNTTNTNMSVPQTANNGTGGCQQPYNPMGICIAPESYTIETVIVAGCVLAAIIVVGCLAGILARSSGSASASKAVDEEAAAEK</sequence>
<feature type="region of interest" description="Disordered" evidence="1">
    <location>
        <begin position="1"/>
        <end position="23"/>
    </location>
</feature>